<feature type="region of interest" description="Disordered" evidence="1">
    <location>
        <begin position="1037"/>
        <end position="1106"/>
    </location>
</feature>
<gene>
    <name evidence="2" type="ORF">HNQ88_001247</name>
</gene>
<sequence>MKELRKKYQKNKQNDINHPPDDTSIDNSPERTPPIEEYEPDPVFVREETDPIEVTTYDNPDPEFNGQNFPTAPQYVPPLDTSTTIPPREVYHIPEDVRYENPLPSVREELTIPPEEVTHPHPNLLEPEVPYQPQQDYVDTGIPYEPNTQQYFPPEPEGYYADQPYYEDQTHYDQQQFPPEAYDEFGTYYPDQQDQQYYYADQPPQEYWHQPAEEQIVPPGAYGPFPPQPEVYTGPMPPVVLEPVAPSAPPMKSKGQISRDNNHSNRGYNPWKRGDMSLENPRYVNYLHRLIEKYGHCLETEHVKVLRQNAITGGLQAGFTYEDTFWRYLEDVQQHMKQPSVADDEDLMHLALYAAHAEYTFNDEVIAQLGLSLVNPLWNLNEITPKNPKYVDYVRHLVRRKNFEAAVAIINQTQRKLFVCEMDTEATPDMDEGYRAAYQKVRDFIKQATDVNPVGYTEEEFYHLVAYASYLEALQEEMQPDDPTYLCMPGVVTTYGNLFLTPNPEPIPEDNIEQMETVTVTPAIPPESPALPSVSIADESNEITFNDADIAAQIAAFEKLELDKQTEKDAELAKKLQEQSEKLSTLDIPETSSGLEGWESYTKPASITQATFIKEFNKLKKEYRSTPTFQKGNESMSPDALERLLNKATYNELVRKVTTGLITEPESSRHRHAEPKSQIQDSSLYWHGHLKPYELTPEEFTSNVEKWKTKLKEDSTEPLTEDELDRAAYENVVADVTCGIITGTNSEEQRTTDAKSVNELIRLKEQQDIDLAIKRSLDDQIGPSVITSSPKLVCKPKQKRLEVNPDALHRIALGNSQFLTHDPTSAQYRSKYDLVAKCKQEDYSRIRDLVTNDQSKDSDENIVGQWVYLASTYLSNQARDLLAKGKSYDQVVDILQEKLKQRLERDRSFSQVVSTEGVGLILHGISLNSFNEFCVSRGLSCEMTEEEKVLPVHVSTEKRKVPEVSIDELLEVDHETPSINTFDDPALQLPNLSLGEVKLPASKSPEEQFFRPEVKKSEAAEPLISFASKPDAELKMKDFPEVPPMASKVTKDDIDSRQESLREIYEDDIDTRQESLEQTQKDETPVEKERSKHKEKKKKKKQKALA</sequence>
<keyword evidence="3" id="KW-1185">Reference proteome</keyword>
<feature type="region of interest" description="Disordered" evidence="1">
    <location>
        <begin position="246"/>
        <end position="272"/>
    </location>
</feature>
<evidence type="ECO:0000313" key="2">
    <source>
        <dbReference type="EMBL" id="MDR6238271.1"/>
    </source>
</evidence>
<feature type="compositionally biased region" description="Basic residues" evidence="1">
    <location>
        <begin position="1093"/>
        <end position="1106"/>
    </location>
</feature>
<feature type="compositionally biased region" description="Polar residues" evidence="1">
    <location>
        <begin position="255"/>
        <end position="267"/>
    </location>
</feature>
<proteinExistence type="predicted"/>
<dbReference type="AlphaFoldDB" id="A0AAE4BR42"/>
<dbReference type="EMBL" id="JAVDQD010000001">
    <property type="protein sequence ID" value="MDR6238271.1"/>
    <property type="molecule type" value="Genomic_DNA"/>
</dbReference>
<dbReference type="RefSeq" id="WP_309937748.1">
    <property type="nucleotide sequence ID" value="NZ_AP025305.1"/>
</dbReference>
<accession>A0AAE4BR42</accession>
<feature type="compositionally biased region" description="Basic and acidic residues" evidence="1">
    <location>
        <begin position="12"/>
        <end position="21"/>
    </location>
</feature>
<reference evidence="2" key="1">
    <citation type="submission" date="2023-07" db="EMBL/GenBank/DDBJ databases">
        <title>Genomic Encyclopedia of Type Strains, Phase IV (KMG-IV): sequencing the most valuable type-strain genomes for metagenomic binning, comparative biology and taxonomic classification.</title>
        <authorList>
            <person name="Goeker M."/>
        </authorList>
    </citation>
    <scope>NUCLEOTIDE SEQUENCE</scope>
    <source>
        <strain evidence="2">DSM 26174</strain>
    </source>
</reference>
<feature type="compositionally biased region" description="Basic and acidic residues" evidence="1">
    <location>
        <begin position="1049"/>
        <end position="1092"/>
    </location>
</feature>
<organism evidence="2 3">
    <name type="scientific">Aureibacter tunicatorum</name>
    <dbReference type="NCBI Taxonomy" id="866807"/>
    <lineage>
        <taxon>Bacteria</taxon>
        <taxon>Pseudomonadati</taxon>
        <taxon>Bacteroidota</taxon>
        <taxon>Cytophagia</taxon>
        <taxon>Cytophagales</taxon>
        <taxon>Persicobacteraceae</taxon>
        <taxon>Aureibacter</taxon>
    </lineage>
</organism>
<feature type="region of interest" description="Disordered" evidence="1">
    <location>
        <begin position="1"/>
        <end position="86"/>
    </location>
</feature>
<protein>
    <submittedName>
        <fullName evidence="2">Uncharacterized protein</fullName>
    </submittedName>
</protein>
<evidence type="ECO:0000256" key="1">
    <source>
        <dbReference type="SAM" id="MobiDB-lite"/>
    </source>
</evidence>
<name>A0AAE4BR42_9BACT</name>
<evidence type="ECO:0000313" key="3">
    <source>
        <dbReference type="Proteomes" id="UP001185092"/>
    </source>
</evidence>
<dbReference type="Proteomes" id="UP001185092">
    <property type="component" value="Unassembled WGS sequence"/>
</dbReference>
<feature type="compositionally biased region" description="Basic residues" evidence="1">
    <location>
        <begin position="1"/>
        <end position="10"/>
    </location>
</feature>
<comment type="caution">
    <text evidence="2">The sequence shown here is derived from an EMBL/GenBank/DDBJ whole genome shotgun (WGS) entry which is preliminary data.</text>
</comment>